<reference evidence="2 3" key="1">
    <citation type="submission" date="2020-05" db="EMBL/GenBank/DDBJ databases">
        <title>Complete genome of Clostridium estertheticum subspecies estertheticum, isolated from Vacuum packed lamb meat from New Zealand imported to Switzerland.</title>
        <authorList>
            <person name="Wambui J."/>
            <person name="Stevens M.J.A."/>
            <person name="Stephan R."/>
        </authorList>
    </citation>
    <scope>NUCLEOTIDE SEQUENCE [LARGE SCALE GENOMIC DNA]</scope>
    <source>
        <strain evidence="2 3">CEST001</strain>
    </source>
</reference>
<feature type="transmembrane region" description="Helical" evidence="1">
    <location>
        <begin position="341"/>
        <end position="364"/>
    </location>
</feature>
<keyword evidence="1" id="KW-1133">Transmembrane helix</keyword>
<comment type="caution">
    <text evidence="2">The sequence shown here is derived from an EMBL/GenBank/DDBJ whole genome shotgun (WGS) entry which is preliminary data.</text>
</comment>
<protein>
    <submittedName>
        <fullName evidence="2">ABC transporter permease</fullName>
    </submittedName>
</protein>
<dbReference type="PANTHER" id="PTHR37305">
    <property type="entry name" value="INTEGRAL MEMBRANE PROTEIN-RELATED"/>
    <property type="match status" value="1"/>
</dbReference>
<gene>
    <name evidence="2" type="ORF">HLQ16_03385</name>
</gene>
<organism evidence="2 3">
    <name type="scientific">Clostridium estertheticum</name>
    <dbReference type="NCBI Taxonomy" id="238834"/>
    <lineage>
        <taxon>Bacteria</taxon>
        <taxon>Bacillati</taxon>
        <taxon>Bacillota</taxon>
        <taxon>Clostridia</taxon>
        <taxon>Eubacteriales</taxon>
        <taxon>Clostridiaceae</taxon>
        <taxon>Clostridium</taxon>
    </lineage>
</organism>
<dbReference type="RefSeq" id="WP_171295802.1">
    <property type="nucleotide sequence ID" value="NZ_CP087098.1"/>
</dbReference>
<accession>A0A7Y3SUP1</accession>
<evidence type="ECO:0000313" key="2">
    <source>
        <dbReference type="EMBL" id="NNU74977.1"/>
    </source>
</evidence>
<feature type="transmembrane region" description="Helical" evidence="1">
    <location>
        <begin position="20"/>
        <end position="42"/>
    </location>
</feature>
<keyword evidence="1" id="KW-0812">Transmembrane</keyword>
<name>A0A7Y3SUP1_9CLOT</name>
<dbReference type="EMBL" id="JABEYB010000002">
    <property type="protein sequence ID" value="NNU74977.1"/>
    <property type="molecule type" value="Genomic_DNA"/>
</dbReference>
<evidence type="ECO:0000256" key="1">
    <source>
        <dbReference type="SAM" id="Phobius"/>
    </source>
</evidence>
<dbReference type="Proteomes" id="UP000531659">
    <property type="component" value="Unassembled WGS sequence"/>
</dbReference>
<proteinExistence type="predicted"/>
<keyword evidence="1" id="KW-0472">Membrane</keyword>
<evidence type="ECO:0000313" key="3">
    <source>
        <dbReference type="Proteomes" id="UP000531659"/>
    </source>
</evidence>
<dbReference type="AlphaFoldDB" id="A0A7Y3SUP1"/>
<feature type="transmembrane region" description="Helical" evidence="1">
    <location>
        <begin position="210"/>
        <end position="230"/>
    </location>
</feature>
<feature type="transmembrane region" description="Helical" evidence="1">
    <location>
        <begin position="251"/>
        <end position="281"/>
    </location>
</feature>
<dbReference type="PANTHER" id="PTHR37305:SF1">
    <property type="entry name" value="MEMBRANE PROTEIN"/>
    <property type="match status" value="1"/>
</dbReference>
<sequence>MKLQILKYELKKIFCKRSAIISLIVLAVYLGSSIFSCVQATWADVADAAGNGISGIKAINLVKNEKMKWNGIVTEKFIGNIIKENHEINSDSKYAGISKSGTHLSKLDTQLLNMQFYQKQGFMDIQDLITDSYCKIHFYDSNIIDSLSVDDAGRFYSNRVNNLKELLASDESSRLTKNEKEYLINSAQNLTTPLKYSYADGWLNALEKSATVIFALSFVICILMAPIFSVEYQTGSDVILLTTEHGKKKGIIYKLFAGLLSTSLVYWITVCIVFGFIFMIFGFEGGNSQIQASSYGWKSFYHITNSEALLMVLLLGYVGCLFISSLAMFLSSKVKTSFATIILLGLIIMLPSTIDQFLIVGSFWDKVLNMLPSQMLLGWRLLQTFTLYDFGGKVFTPYQILPVLYGIFISLLLPFAYSSFRKHQVS</sequence>
<feature type="transmembrane region" description="Helical" evidence="1">
    <location>
        <begin position="308"/>
        <end position="329"/>
    </location>
</feature>
<feature type="transmembrane region" description="Helical" evidence="1">
    <location>
        <begin position="400"/>
        <end position="420"/>
    </location>
</feature>